<feature type="region of interest" description="Disordered" evidence="1">
    <location>
        <begin position="350"/>
        <end position="382"/>
    </location>
</feature>
<dbReference type="EMBL" id="CAJVPJ010005269">
    <property type="protein sequence ID" value="CAG8660062.1"/>
    <property type="molecule type" value="Genomic_DNA"/>
</dbReference>
<dbReference type="Proteomes" id="UP000789572">
    <property type="component" value="Unassembled WGS sequence"/>
</dbReference>
<proteinExistence type="predicted"/>
<dbReference type="AlphaFoldDB" id="A0A9N9H7W4"/>
<reference evidence="3" key="1">
    <citation type="submission" date="2021-06" db="EMBL/GenBank/DDBJ databases">
        <authorList>
            <person name="Kallberg Y."/>
            <person name="Tangrot J."/>
            <person name="Rosling A."/>
        </authorList>
    </citation>
    <scope>NUCLEOTIDE SEQUENCE</scope>
    <source>
        <strain evidence="3">IA702</strain>
    </source>
</reference>
<dbReference type="GO" id="GO:0120015">
    <property type="term" value="F:sterol transfer activity"/>
    <property type="evidence" value="ECO:0007669"/>
    <property type="project" value="TreeGrafter"/>
</dbReference>
<evidence type="ECO:0000313" key="4">
    <source>
        <dbReference type="Proteomes" id="UP000789572"/>
    </source>
</evidence>
<dbReference type="GO" id="GO:0005886">
    <property type="term" value="C:plasma membrane"/>
    <property type="evidence" value="ECO:0007669"/>
    <property type="project" value="TreeGrafter"/>
</dbReference>
<dbReference type="PANTHER" id="PTHR23319:SF4">
    <property type="entry name" value="GRAM DOMAIN CONTAINING 1B, ISOFORM E"/>
    <property type="match status" value="1"/>
</dbReference>
<dbReference type="InterPro" id="IPR051482">
    <property type="entry name" value="Cholesterol_transport"/>
</dbReference>
<dbReference type="GO" id="GO:0005789">
    <property type="term" value="C:endoplasmic reticulum membrane"/>
    <property type="evidence" value="ECO:0007669"/>
    <property type="project" value="TreeGrafter"/>
</dbReference>
<dbReference type="GO" id="GO:0032366">
    <property type="term" value="P:intracellular sterol transport"/>
    <property type="evidence" value="ECO:0007669"/>
    <property type="project" value="TreeGrafter"/>
</dbReference>
<dbReference type="SMART" id="SM00568">
    <property type="entry name" value="GRAM"/>
    <property type="match status" value="1"/>
</dbReference>
<dbReference type="Pfam" id="PF02893">
    <property type="entry name" value="GRAM"/>
    <property type="match status" value="1"/>
</dbReference>
<dbReference type="CDD" id="cd13220">
    <property type="entry name" value="PH-GRAM_GRAMDC"/>
    <property type="match status" value="1"/>
</dbReference>
<accession>A0A9N9H7W4</accession>
<evidence type="ECO:0000313" key="3">
    <source>
        <dbReference type="EMBL" id="CAG8660062.1"/>
    </source>
</evidence>
<dbReference type="GO" id="GO:0140268">
    <property type="term" value="C:endoplasmic reticulum-plasma membrane contact site"/>
    <property type="evidence" value="ECO:0007669"/>
    <property type="project" value="TreeGrafter"/>
</dbReference>
<name>A0A9N9H7W4_9GLOM</name>
<dbReference type="Gene3D" id="2.30.29.30">
    <property type="entry name" value="Pleckstrin-homology domain (PH domain)/Phosphotyrosine-binding domain (PTB)"/>
    <property type="match status" value="1"/>
</dbReference>
<organism evidence="3 4">
    <name type="scientific">Paraglomus occultum</name>
    <dbReference type="NCBI Taxonomy" id="144539"/>
    <lineage>
        <taxon>Eukaryota</taxon>
        <taxon>Fungi</taxon>
        <taxon>Fungi incertae sedis</taxon>
        <taxon>Mucoromycota</taxon>
        <taxon>Glomeromycotina</taxon>
        <taxon>Glomeromycetes</taxon>
        <taxon>Paraglomerales</taxon>
        <taxon>Paraglomeraceae</taxon>
        <taxon>Paraglomus</taxon>
    </lineage>
</organism>
<dbReference type="GO" id="GO:0032934">
    <property type="term" value="F:sterol binding"/>
    <property type="evidence" value="ECO:0007669"/>
    <property type="project" value="TreeGrafter"/>
</dbReference>
<evidence type="ECO:0000259" key="2">
    <source>
        <dbReference type="SMART" id="SM00568"/>
    </source>
</evidence>
<comment type="caution">
    <text evidence="3">The sequence shown here is derived from an EMBL/GenBank/DDBJ whole genome shotgun (WGS) entry which is preliminary data.</text>
</comment>
<dbReference type="OrthoDB" id="2162691at2759"/>
<feature type="domain" description="GRAM" evidence="2">
    <location>
        <begin position="235"/>
        <end position="302"/>
    </location>
</feature>
<feature type="non-terminal residue" evidence="3">
    <location>
        <position position="382"/>
    </location>
</feature>
<sequence length="382" mass="41334">NSKHKFNNTKEESKSTNTNSMPEPLASSTVASTKPKRNGLLPFASRKISEDKKAPRRVSMSTTLPSTNSQGSLSQTKATETMVVELTTKDSEKLAAGVGTIDITSTAMNVTDINNIIAPTPSSIPAALVTPTVTDTGTTLESVIMVDTSIVPTTPSMVDTGAITTSSSTPTTETPTTTTSTSPSLTSTNLSAISTTKEEKRRRKRKDDVADLSIVVADGIPVITGYPMASPRRNKDYHTLFKDVPMTEYLINDYGCALQREILAHGRMYISVNHLCFYANILGWVSFVVVPFNEITAIEKRTTAFVIPNAILITTHLTKYFFASFLARDTAYELLSKLWHHSQTVCNESECPSEAGEQPKCDGSNNATDTSETDDDNVIGDG</sequence>
<keyword evidence="4" id="KW-1185">Reference proteome</keyword>
<dbReference type="InterPro" id="IPR011993">
    <property type="entry name" value="PH-like_dom_sf"/>
</dbReference>
<feature type="region of interest" description="Disordered" evidence="1">
    <location>
        <begin position="157"/>
        <end position="205"/>
    </location>
</feature>
<feature type="compositionally biased region" description="Polar residues" evidence="1">
    <location>
        <begin position="15"/>
        <end position="32"/>
    </location>
</feature>
<feature type="compositionally biased region" description="Polar residues" evidence="1">
    <location>
        <begin position="59"/>
        <end position="77"/>
    </location>
</feature>
<feature type="compositionally biased region" description="Acidic residues" evidence="1">
    <location>
        <begin position="371"/>
        <end position="382"/>
    </location>
</feature>
<dbReference type="PANTHER" id="PTHR23319">
    <property type="entry name" value="GRAM DOMAIN CONTAINING 1B, ISOFORM E"/>
    <property type="match status" value="1"/>
</dbReference>
<gene>
    <name evidence="3" type="ORF">POCULU_LOCUS10411</name>
</gene>
<dbReference type="InterPro" id="IPR004182">
    <property type="entry name" value="GRAM"/>
</dbReference>
<protein>
    <submittedName>
        <fullName evidence="3">7845_t:CDS:1</fullName>
    </submittedName>
</protein>
<feature type="non-terminal residue" evidence="3">
    <location>
        <position position="1"/>
    </location>
</feature>
<evidence type="ECO:0000256" key="1">
    <source>
        <dbReference type="SAM" id="MobiDB-lite"/>
    </source>
</evidence>
<feature type="region of interest" description="Disordered" evidence="1">
    <location>
        <begin position="1"/>
        <end position="77"/>
    </location>
</feature>
<feature type="compositionally biased region" description="Low complexity" evidence="1">
    <location>
        <begin position="164"/>
        <end position="188"/>
    </location>
</feature>